<organism evidence="1 2">
    <name type="scientific">Gordoniibacillus kamchatkensis</name>
    <dbReference type="NCBI Taxonomy" id="1590651"/>
    <lineage>
        <taxon>Bacteria</taxon>
        <taxon>Bacillati</taxon>
        <taxon>Bacillota</taxon>
        <taxon>Bacilli</taxon>
        <taxon>Bacillales</taxon>
        <taxon>Paenibacillaceae</taxon>
        <taxon>Gordoniibacillus</taxon>
    </lineage>
</organism>
<name>A0ABR5AMF2_9BACL</name>
<protein>
    <recommendedName>
        <fullName evidence="3">Divergent PAP2 family protein</fullName>
    </recommendedName>
</protein>
<dbReference type="EMBL" id="JXAK01000003">
    <property type="protein sequence ID" value="KIL42140.1"/>
    <property type="molecule type" value="Genomic_DNA"/>
</dbReference>
<gene>
    <name evidence="1" type="ORF">SD70_02925</name>
</gene>
<comment type="caution">
    <text evidence="1">The sequence shown here is derived from an EMBL/GenBank/DDBJ whole genome shotgun (WGS) entry which is preliminary data.</text>
</comment>
<accession>A0ABR5AMF2</accession>
<proteinExistence type="predicted"/>
<keyword evidence="2" id="KW-1185">Reference proteome</keyword>
<dbReference type="PANTHER" id="PTHR31446">
    <property type="entry name" value="ACID PHOSPHATASE/VANADIUM-DEPENDENT HALOPEROXIDASE-RELATED PROTEIN"/>
    <property type="match status" value="1"/>
</dbReference>
<evidence type="ECO:0000313" key="1">
    <source>
        <dbReference type="EMBL" id="KIL42140.1"/>
    </source>
</evidence>
<dbReference type="InterPro" id="IPR003832">
    <property type="entry name" value="DUF212"/>
</dbReference>
<evidence type="ECO:0000313" key="2">
    <source>
        <dbReference type="Proteomes" id="UP000031967"/>
    </source>
</evidence>
<reference evidence="1 2" key="1">
    <citation type="submission" date="2014-12" db="EMBL/GenBank/DDBJ databases">
        <title>Draft genome sequence of Paenibacillus kamchatkensis strain B-2647.</title>
        <authorList>
            <person name="Karlyshev A.V."/>
            <person name="Kudryashova E.B."/>
        </authorList>
    </citation>
    <scope>NUCLEOTIDE SEQUENCE [LARGE SCALE GENOMIC DNA]</scope>
    <source>
        <strain evidence="1 2">VKM B-2647</strain>
    </source>
</reference>
<dbReference type="PANTHER" id="PTHR31446:SF29">
    <property type="entry name" value="ACID PHOSPHATASE_VANADIUM-DEPENDENT HALOPEROXIDASE-RELATED PROTEIN"/>
    <property type="match status" value="1"/>
</dbReference>
<sequence>MGRALVTGLVGVGLAQVLKLPIHYWSRGEWDWSQMFSSGGMPSSHSAGAAALAAYLAMKKGVSSADFAISTVFGLIVMYDAMGIRRHAGEMAVELNGLDAQVEKLANLHPGVYHRRREEALKERLGHLPREVLASALVGAATGIASYWAETGTLRPRR</sequence>
<dbReference type="Pfam" id="PF02681">
    <property type="entry name" value="DUF212"/>
    <property type="match status" value="1"/>
</dbReference>
<evidence type="ECO:0008006" key="3">
    <source>
        <dbReference type="Google" id="ProtNLM"/>
    </source>
</evidence>
<dbReference type="Proteomes" id="UP000031967">
    <property type="component" value="Unassembled WGS sequence"/>
</dbReference>
<dbReference type="RefSeq" id="WP_041045620.1">
    <property type="nucleotide sequence ID" value="NZ_JXAK01000003.1"/>
</dbReference>